<dbReference type="KEGG" id="fbm:MQE35_08390"/>
<accession>A0A9E6ZX05</accession>
<dbReference type="Gene3D" id="1.20.120.450">
    <property type="entry name" value="dinb family like domain"/>
    <property type="match status" value="1"/>
</dbReference>
<evidence type="ECO:0000313" key="2">
    <source>
        <dbReference type="Proteomes" id="UP000831290"/>
    </source>
</evidence>
<evidence type="ECO:0000313" key="1">
    <source>
        <dbReference type="EMBL" id="UOB19303.1"/>
    </source>
</evidence>
<reference evidence="1" key="1">
    <citation type="submission" date="2022-03" db="EMBL/GenBank/DDBJ databases">
        <title>Description of Abyssus ytuae gen. nov., sp. nov., a novel member of the family Flavobacteriaceae isolated from the sediment of Mariana Trench.</title>
        <authorList>
            <person name="Zhang J."/>
            <person name="Xu X."/>
        </authorList>
    </citation>
    <scope>NUCLEOTIDE SEQUENCE</scope>
    <source>
        <strain evidence="1">MT3330</strain>
    </source>
</reference>
<dbReference type="Proteomes" id="UP000831290">
    <property type="component" value="Chromosome"/>
</dbReference>
<gene>
    <name evidence="1" type="ORF">MQE35_08390</name>
</gene>
<name>A0A9E6ZX05_9FLAO</name>
<dbReference type="InterPro" id="IPR034660">
    <property type="entry name" value="DinB/YfiT-like"/>
</dbReference>
<dbReference type="InterPro" id="IPR011466">
    <property type="entry name" value="DUF1572"/>
</dbReference>
<dbReference type="EMBL" id="CP094358">
    <property type="protein sequence ID" value="UOB19303.1"/>
    <property type="molecule type" value="Genomic_DNA"/>
</dbReference>
<dbReference type="RefSeq" id="WP_255845919.1">
    <property type="nucleotide sequence ID" value="NZ_CP094358.1"/>
</dbReference>
<organism evidence="1 2">
    <name type="scientific">Abyssalbus ytuae</name>
    <dbReference type="NCBI Taxonomy" id="2926907"/>
    <lineage>
        <taxon>Bacteria</taxon>
        <taxon>Pseudomonadati</taxon>
        <taxon>Bacteroidota</taxon>
        <taxon>Flavobacteriia</taxon>
        <taxon>Flavobacteriales</taxon>
        <taxon>Flavobacteriaceae</taxon>
        <taxon>Abyssalbus</taxon>
    </lineage>
</organism>
<proteinExistence type="predicted"/>
<sequence length="173" mass="19784">MTNNFIQEFIEQSIYRIKENTPRIEKCLNLLTEDEVWHQPNASTNSIANLILHLCGNIRQYAVSSLGYKDDLRERDLEFSIKGGLNKSQLTEKLTSTIEAATSIIEKLDEKELLKIRSVQGFEFSGIGIIIHVTEHYSYHTGQIALITKLLKNKDLGFFAGRDLNIKNKNNEN</sequence>
<dbReference type="AlphaFoldDB" id="A0A9E6ZX05"/>
<dbReference type="SUPFAM" id="SSF109854">
    <property type="entry name" value="DinB/YfiT-like putative metalloenzymes"/>
    <property type="match status" value="1"/>
</dbReference>
<keyword evidence="2" id="KW-1185">Reference proteome</keyword>
<protein>
    <submittedName>
        <fullName evidence="1">DUF1572 domain-containing protein</fullName>
    </submittedName>
</protein>
<dbReference type="Pfam" id="PF07609">
    <property type="entry name" value="DUF1572"/>
    <property type="match status" value="1"/>
</dbReference>